<proteinExistence type="predicted"/>
<gene>
    <name evidence="2" type="ORF">METZ01_LOCUS306856</name>
</gene>
<accession>A0A382N2F9</accession>
<dbReference type="EMBL" id="UINC01096809">
    <property type="protein sequence ID" value="SVC54002.1"/>
    <property type="molecule type" value="Genomic_DNA"/>
</dbReference>
<reference evidence="2" key="1">
    <citation type="submission" date="2018-05" db="EMBL/GenBank/DDBJ databases">
        <authorList>
            <person name="Lanie J.A."/>
            <person name="Ng W.-L."/>
            <person name="Kazmierczak K.M."/>
            <person name="Andrzejewski T.M."/>
            <person name="Davidsen T.M."/>
            <person name="Wayne K.J."/>
            <person name="Tettelin H."/>
            <person name="Glass J.I."/>
            <person name="Rusch D."/>
            <person name="Podicherti R."/>
            <person name="Tsui H.-C.T."/>
            <person name="Winkler M.E."/>
        </authorList>
    </citation>
    <scope>NUCLEOTIDE SEQUENCE</scope>
</reference>
<dbReference type="AlphaFoldDB" id="A0A382N2F9"/>
<sequence>MTPIDGFLGVICLPLDRICLPLITSRFGPQRPSTALSMPARVDAGGNKEKPRQPKLTG</sequence>
<protein>
    <submittedName>
        <fullName evidence="2">Uncharacterized protein</fullName>
    </submittedName>
</protein>
<feature type="region of interest" description="Disordered" evidence="1">
    <location>
        <begin position="30"/>
        <end position="58"/>
    </location>
</feature>
<evidence type="ECO:0000313" key="2">
    <source>
        <dbReference type="EMBL" id="SVC54002.1"/>
    </source>
</evidence>
<name>A0A382N2F9_9ZZZZ</name>
<evidence type="ECO:0000256" key="1">
    <source>
        <dbReference type="SAM" id="MobiDB-lite"/>
    </source>
</evidence>
<organism evidence="2">
    <name type="scientific">marine metagenome</name>
    <dbReference type="NCBI Taxonomy" id="408172"/>
    <lineage>
        <taxon>unclassified sequences</taxon>
        <taxon>metagenomes</taxon>
        <taxon>ecological metagenomes</taxon>
    </lineage>
</organism>